<sequence>MQGIGYYGGASAAPLSTGIMAAAATGVALIIVGTSLGLGLGIGLHSDDQNLTSITTTVNPALTTTISTTTVSTTTTTSTSTNQSVYQGSLSSSSAVYGGVNQSSTNYTYEVIQVVPDTNGSYTFVSTSGSNLQFYGYLYNGSFIPSSPLTNLITRSDSLTGTLQFNLTSTLVENSEYLLVVTTSNQTATGSFNITATGPGLVAFTRRSVAATSATYGAIVINTTNTQLTGNLFVNTNDVVKDVDGVLTFAYISQVTMTFFTAPTVGSGLIYIVVLNRTGSTLIFSPNATYQIPTANITSTASVQTYSIPRNQLPVVSGQYVGVGLSTGGGSLNQLANVPSASLVVSNFGTLAAATYTNNTNGVAFQFVLYTTTAVIG</sequence>
<name>A0A814NQ47_ADIRI</name>
<dbReference type="EMBL" id="CAJNOJ010000095">
    <property type="protein sequence ID" value="CAF1096270.1"/>
    <property type="molecule type" value="Genomic_DNA"/>
</dbReference>
<reference evidence="2" key="1">
    <citation type="submission" date="2021-02" db="EMBL/GenBank/DDBJ databases">
        <authorList>
            <person name="Nowell W R."/>
        </authorList>
    </citation>
    <scope>NUCLEOTIDE SEQUENCE</scope>
</reference>
<protein>
    <submittedName>
        <fullName evidence="2">Uncharacterized protein</fullName>
    </submittedName>
</protein>
<evidence type="ECO:0000313" key="2">
    <source>
        <dbReference type="EMBL" id="CAF1096270.1"/>
    </source>
</evidence>
<evidence type="ECO:0000256" key="1">
    <source>
        <dbReference type="SAM" id="Phobius"/>
    </source>
</evidence>
<keyword evidence="1" id="KW-0812">Transmembrane</keyword>
<keyword evidence="1" id="KW-1133">Transmembrane helix</keyword>
<keyword evidence="1" id="KW-0472">Membrane</keyword>
<dbReference type="Proteomes" id="UP000663852">
    <property type="component" value="Unassembled WGS sequence"/>
</dbReference>
<accession>A0A814NQ47</accession>
<comment type="caution">
    <text evidence="2">The sequence shown here is derived from an EMBL/GenBank/DDBJ whole genome shotgun (WGS) entry which is preliminary data.</text>
</comment>
<dbReference type="OrthoDB" id="10060381at2759"/>
<evidence type="ECO:0000313" key="3">
    <source>
        <dbReference type="Proteomes" id="UP000663852"/>
    </source>
</evidence>
<feature type="transmembrane region" description="Helical" evidence="1">
    <location>
        <begin position="20"/>
        <end position="44"/>
    </location>
</feature>
<dbReference type="AlphaFoldDB" id="A0A814NQ47"/>
<organism evidence="2 3">
    <name type="scientific">Adineta ricciae</name>
    <name type="common">Rotifer</name>
    <dbReference type="NCBI Taxonomy" id="249248"/>
    <lineage>
        <taxon>Eukaryota</taxon>
        <taxon>Metazoa</taxon>
        <taxon>Spiralia</taxon>
        <taxon>Gnathifera</taxon>
        <taxon>Rotifera</taxon>
        <taxon>Eurotatoria</taxon>
        <taxon>Bdelloidea</taxon>
        <taxon>Adinetida</taxon>
        <taxon>Adinetidae</taxon>
        <taxon>Adineta</taxon>
    </lineage>
</organism>
<gene>
    <name evidence="2" type="ORF">EDS130_LOCUS19753</name>
</gene>
<proteinExistence type="predicted"/>